<dbReference type="InterPro" id="IPR021109">
    <property type="entry name" value="Peptidase_aspartic_dom_sf"/>
</dbReference>
<feature type="non-terminal residue" evidence="1">
    <location>
        <position position="1"/>
    </location>
</feature>
<dbReference type="Proteomes" id="UP000257109">
    <property type="component" value="Unassembled WGS sequence"/>
</dbReference>
<sequence>MQQLAKGIPLLFPNRTASARRSKIDEDLLKLFMKVENNIPLLDAIKQVSKYAKFFKELCVHNRKKMKGAVKTKGVVSVSCTFTDAMLDLRASIKIILASIYRRLNLGDLEPTWMVIQLANKSVVQPLGILKDVLVQVNELIFPVDFYVLDMEDKAF</sequence>
<keyword evidence="2" id="KW-1185">Reference proteome</keyword>
<dbReference type="CDD" id="cd00303">
    <property type="entry name" value="retropepsin_like"/>
    <property type="match status" value="1"/>
</dbReference>
<dbReference type="Gene3D" id="2.40.70.10">
    <property type="entry name" value="Acid Proteases"/>
    <property type="match status" value="1"/>
</dbReference>
<comment type="caution">
    <text evidence="1">The sequence shown here is derived from an EMBL/GenBank/DDBJ whole genome shotgun (WGS) entry which is preliminary data.</text>
</comment>
<dbReference type="AlphaFoldDB" id="A0A371FLQ3"/>
<dbReference type="EMBL" id="QJKJ01008596">
    <property type="protein sequence ID" value="RDX79257.1"/>
    <property type="molecule type" value="Genomic_DNA"/>
</dbReference>
<gene>
    <name evidence="1" type="ORF">CR513_40346</name>
</gene>
<name>A0A371FLQ3_MUCPR</name>
<dbReference type="PANTHER" id="PTHR33067:SF9">
    <property type="entry name" value="RNA-DIRECTED DNA POLYMERASE"/>
    <property type="match status" value="1"/>
</dbReference>
<organism evidence="1 2">
    <name type="scientific">Mucuna pruriens</name>
    <name type="common">Velvet bean</name>
    <name type="synonym">Dolichos pruriens</name>
    <dbReference type="NCBI Taxonomy" id="157652"/>
    <lineage>
        <taxon>Eukaryota</taxon>
        <taxon>Viridiplantae</taxon>
        <taxon>Streptophyta</taxon>
        <taxon>Embryophyta</taxon>
        <taxon>Tracheophyta</taxon>
        <taxon>Spermatophyta</taxon>
        <taxon>Magnoliopsida</taxon>
        <taxon>eudicotyledons</taxon>
        <taxon>Gunneridae</taxon>
        <taxon>Pentapetalae</taxon>
        <taxon>rosids</taxon>
        <taxon>fabids</taxon>
        <taxon>Fabales</taxon>
        <taxon>Fabaceae</taxon>
        <taxon>Papilionoideae</taxon>
        <taxon>50 kb inversion clade</taxon>
        <taxon>NPAAA clade</taxon>
        <taxon>indigoferoid/millettioid clade</taxon>
        <taxon>Phaseoleae</taxon>
        <taxon>Mucuna</taxon>
    </lineage>
</organism>
<evidence type="ECO:0000313" key="1">
    <source>
        <dbReference type="EMBL" id="RDX79257.1"/>
    </source>
</evidence>
<evidence type="ECO:0000313" key="2">
    <source>
        <dbReference type="Proteomes" id="UP000257109"/>
    </source>
</evidence>
<dbReference type="OrthoDB" id="778454at2759"/>
<protein>
    <submittedName>
        <fullName evidence="1">Uncharacterized protein</fullName>
    </submittedName>
</protein>
<reference evidence="1" key="1">
    <citation type="submission" date="2018-05" db="EMBL/GenBank/DDBJ databases">
        <title>Draft genome of Mucuna pruriens seed.</title>
        <authorList>
            <person name="Nnadi N.E."/>
            <person name="Vos R."/>
            <person name="Hasami M.H."/>
            <person name="Devisetty U.K."/>
            <person name="Aguiy J.C."/>
        </authorList>
    </citation>
    <scope>NUCLEOTIDE SEQUENCE [LARGE SCALE GENOMIC DNA]</scope>
    <source>
        <strain evidence="1">JCA_2017</strain>
    </source>
</reference>
<dbReference type="PANTHER" id="PTHR33067">
    <property type="entry name" value="RNA-DIRECTED DNA POLYMERASE-RELATED"/>
    <property type="match status" value="1"/>
</dbReference>
<accession>A0A371FLQ3</accession>
<proteinExistence type="predicted"/>